<dbReference type="EMBL" id="BMQA01000125">
    <property type="protein sequence ID" value="GGJ70890.1"/>
    <property type="molecule type" value="Genomic_DNA"/>
</dbReference>
<protein>
    <submittedName>
        <fullName evidence="1">Uncharacterized protein</fullName>
    </submittedName>
</protein>
<gene>
    <name evidence="1" type="ORF">GCM10010121_096880</name>
</gene>
<keyword evidence="2" id="KW-1185">Reference proteome</keyword>
<dbReference type="Proteomes" id="UP000657574">
    <property type="component" value="Unassembled WGS sequence"/>
</dbReference>
<accession>A0A917PCU7</accession>
<organism evidence="1 2">
    <name type="scientific">Streptomyces brasiliensis</name>
    <dbReference type="NCBI Taxonomy" id="1954"/>
    <lineage>
        <taxon>Bacteria</taxon>
        <taxon>Bacillati</taxon>
        <taxon>Actinomycetota</taxon>
        <taxon>Actinomycetes</taxon>
        <taxon>Kitasatosporales</taxon>
        <taxon>Streptomycetaceae</taxon>
        <taxon>Streptomyces</taxon>
    </lineage>
</organism>
<dbReference type="RefSeq" id="WP_229841677.1">
    <property type="nucleotide sequence ID" value="NZ_BMQA01000125.1"/>
</dbReference>
<comment type="caution">
    <text evidence="1">The sequence shown here is derived from an EMBL/GenBank/DDBJ whole genome shotgun (WGS) entry which is preliminary data.</text>
</comment>
<dbReference type="AlphaFoldDB" id="A0A917PCU7"/>
<proteinExistence type="predicted"/>
<sequence length="170" mass="18334">MPGTHLGHVVGTLLDGGPRYGTGTVRTEVAGRAAAVWDVDFLKPDRWRADDGTERWACDGSVIVTTGAAGSVREERPARAGWVPLPLQPFFPLAAPVWGRRGDDWRLCEGPAAEDGRLVVEVESIRPAGHRGRLVLDAELGYLTALLLPGVTVTVTAFAYEPPDPARWQT</sequence>
<evidence type="ECO:0000313" key="2">
    <source>
        <dbReference type="Proteomes" id="UP000657574"/>
    </source>
</evidence>
<name>A0A917PCU7_9ACTN</name>
<evidence type="ECO:0000313" key="1">
    <source>
        <dbReference type="EMBL" id="GGJ70890.1"/>
    </source>
</evidence>
<reference evidence="1" key="1">
    <citation type="journal article" date="2014" name="Int. J. Syst. Evol. Microbiol.">
        <title>Complete genome sequence of Corynebacterium casei LMG S-19264T (=DSM 44701T), isolated from a smear-ripened cheese.</title>
        <authorList>
            <consortium name="US DOE Joint Genome Institute (JGI-PGF)"/>
            <person name="Walter F."/>
            <person name="Albersmeier A."/>
            <person name="Kalinowski J."/>
            <person name="Ruckert C."/>
        </authorList>
    </citation>
    <scope>NUCLEOTIDE SEQUENCE</scope>
    <source>
        <strain evidence="1">JCM 3086</strain>
    </source>
</reference>
<reference evidence="1" key="2">
    <citation type="submission" date="2020-09" db="EMBL/GenBank/DDBJ databases">
        <authorList>
            <person name="Sun Q."/>
            <person name="Ohkuma M."/>
        </authorList>
    </citation>
    <scope>NUCLEOTIDE SEQUENCE</scope>
    <source>
        <strain evidence="1">JCM 3086</strain>
    </source>
</reference>